<name>A0A855Y7Q6_9BACL</name>
<evidence type="ECO:0000313" key="3">
    <source>
        <dbReference type="Proteomes" id="UP000247078"/>
    </source>
</evidence>
<dbReference type="EMBL" id="QGTZ01000001">
    <property type="protein sequence ID" value="PWW45501.1"/>
    <property type="molecule type" value="Genomic_DNA"/>
</dbReference>
<sequence length="98" mass="11674">MINSQEVIKRFLEDEISSQELYEAIFDFIDSAHIRSGEFEGNYFIIKKMDLNNFIIYAENIHPDENYREIPHSTSIYKESLLRAINNQAREKNYILKP</sequence>
<reference evidence="1 3" key="1">
    <citation type="submission" date="2018-05" db="EMBL/GenBank/DDBJ databases">
        <title>Freshwater and sediment microbial communities from various areas in North America, analyzing microbe dynamics in response to fracking.</title>
        <authorList>
            <person name="Lamendella R."/>
        </authorList>
    </citation>
    <scope>NUCLEOTIDE SEQUENCE [LARGE SCALE GENOMIC DNA]</scope>
    <source>
        <strain evidence="1 3">DB-3</strain>
        <strain evidence="2 4">NG-13</strain>
    </source>
</reference>
<proteinExistence type="predicted"/>
<dbReference type="Proteomes" id="UP000247078">
    <property type="component" value="Unassembled WGS sequence"/>
</dbReference>
<dbReference type="Proteomes" id="UP000248827">
    <property type="component" value="Unassembled WGS sequence"/>
</dbReference>
<gene>
    <name evidence="2" type="ORF">DET54_12532</name>
    <name evidence="1" type="ORF">DET56_101710</name>
</gene>
<dbReference type="RefSeq" id="WP_244192693.1">
    <property type="nucleotide sequence ID" value="NZ_QGTZ01000001.1"/>
</dbReference>
<protein>
    <submittedName>
        <fullName evidence="1">Uncharacterized protein</fullName>
    </submittedName>
</protein>
<evidence type="ECO:0000313" key="4">
    <source>
        <dbReference type="Proteomes" id="UP000248827"/>
    </source>
</evidence>
<comment type="caution">
    <text evidence="1">The sequence shown here is derived from an EMBL/GenBank/DDBJ whole genome shotgun (WGS) entry which is preliminary data.</text>
</comment>
<organism evidence="1 3">
    <name type="scientific">Paenibacillus pabuli</name>
    <dbReference type="NCBI Taxonomy" id="1472"/>
    <lineage>
        <taxon>Bacteria</taxon>
        <taxon>Bacillati</taxon>
        <taxon>Bacillota</taxon>
        <taxon>Bacilli</taxon>
        <taxon>Bacillales</taxon>
        <taxon>Paenibacillaceae</taxon>
        <taxon>Paenibacillus</taxon>
    </lineage>
</organism>
<keyword evidence="4" id="KW-1185">Reference proteome</keyword>
<accession>A0A855Y7Q6</accession>
<evidence type="ECO:0000313" key="2">
    <source>
        <dbReference type="EMBL" id="RAI84454.1"/>
    </source>
</evidence>
<dbReference type="AlphaFoldDB" id="A0A855Y7Q6"/>
<dbReference type="EMBL" id="QLLI01000025">
    <property type="protein sequence ID" value="RAI84454.1"/>
    <property type="molecule type" value="Genomic_DNA"/>
</dbReference>
<evidence type="ECO:0000313" key="1">
    <source>
        <dbReference type="EMBL" id="PWW45501.1"/>
    </source>
</evidence>